<dbReference type="Pfam" id="PF02663">
    <property type="entry name" value="FmdE"/>
    <property type="match status" value="1"/>
</dbReference>
<dbReference type="Proteomes" id="UP000522333">
    <property type="component" value="Unassembled WGS sequence"/>
</dbReference>
<feature type="domain" description="FmdE-like treble clef zinc finger" evidence="2">
    <location>
        <begin position="157"/>
        <end position="190"/>
    </location>
</feature>
<dbReference type="Pfam" id="PF23475">
    <property type="entry name" value="zf-Tbcl_FmdE"/>
    <property type="match status" value="1"/>
</dbReference>
<evidence type="ECO:0000259" key="2">
    <source>
        <dbReference type="Pfam" id="PF23475"/>
    </source>
</evidence>
<dbReference type="InterPro" id="IPR057035">
    <property type="entry name" value="Znf-Tbcl_FmdE"/>
</dbReference>
<organism evidence="3 4">
    <name type="scientific">Desulfovibrio piger</name>
    <dbReference type="NCBI Taxonomy" id="901"/>
    <lineage>
        <taxon>Bacteria</taxon>
        <taxon>Pseudomonadati</taxon>
        <taxon>Thermodesulfobacteriota</taxon>
        <taxon>Desulfovibrionia</taxon>
        <taxon>Desulfovibrionales</taxon>
        <taxon>Desulfovibrionaceae</taxon>
        <taxon>Desulfovibrio</taxon>
    </lineage>
</organism>
<dbReference type="SUPFAM" id="SSF143555">
    <property type="entry name" value="FwdE-like"/>
    <property type="match status" value="1"/>
</dbReference>
<evidence type="ECO:0000313" key="4">
    <source>
        <dbReference type="Proteomes" id="UP000522333"/>
    </source>
</evidence>
<dbReference type="PANTHER" id="PTHR39418">
    <property type="entry name" value="DEHYDROGENASE-RELATED"/>
    <property type="match status" value="1"/>
</dbReference>
<evidence type="ECO:0000259" key="1">
    <source>
        <dbReference type="Pfam" id="PF02663"/>
    </source>
</evidence>
<name>A0A848CI02_9BACT</name>
<comment type="caution">
    <text evidence="3">The sequence shown here is derived from an EMBL/GenBank/DDBJ whole genome shotgun (WGS) entry which is preliminary data.</text>
</comment>
<reference evidence="3 4" key="1">
    <citation type="submission" date="2020-04" db="EMBL/GenBank/DDBJ databases">
        <authorList>
            <person name="Hitch T.C.A."/>
            <person name="Wylensek D."/>
            <person name="Clavel T."/>
        </authorList>
    </citation>
    <scope>NUCLEOTIDE SEQUENCE [LARGE SCALE GENOMIC DNA]</scope>
    <source>
        <strain evidence="3 4">PG-251-APC-1</strain>
    </source>
</reference>
<dbReference type="InterPro" id="IPR053194">
    <property type="entry name" value="tRNA_methyltr_O"/>
</dbReference>
<dbReference type="PANTHER" id="PTHR39418:SF1">
    <property type="entry name" value="DEHYDROGENASE"/>
    <property type="match status" value="1"/>
</dbReference>
<dbReference type="Gene3D" id="3.30.60.80">
    <property type="match status" value="1"/>
</dbReference>
<dbReference type="EMBL" id="JABAFY010000068">
    <property type="protein sequence ID" value="NME53124.1"/>
    <property type="molecule type" value="Genomic_DNA"/>
</dbReference>
<dbReference type="Gene3D" id="3.30.1330.130">
    <property type="match status" value="1"/>
</dbReference>
<sequence>METRMRIGKWDHDAFVAVVKDFHGHVAPGVIIGGYMVEMARRTLPEGILYDAVSETVQCLPDAIQLLTPCTVGNGWLKVYHFGIYALSLYDKYTGEGTRVRLNVEALDAYPHVRAWFLKEKPKREQEPELLREEIRTAGMDLLQAAPVRIHPDFLVKKGKGVVRRCPRCGEWYPAVLGDLCRRCQGDGPYLAGKE</sequence>
<evidence type="ECO:0000313" key="3">
    <source>
        <dbReference type="EMBL" id="NME53124.1"/>
    </source>
</evidence>
<dbReference type="InterPro" id="IPR003814">
    <property type="entry name" value="FmdEsu_dom"/>
</dbReference>
<proteinExistence type="predicted"/>
<protein>
    <submittedName>
        <fullName evidence="3">tRNA CCA-pyrophosphorylase</fullName>
    </submittedName>
</protein>
<accession>A0A848CI02</accession>
<gene>
    <name evidence="3" type="ORF">HF854_11510</name>
</gene>
<feature type="domain" description="Formylmethanofuran dehydrogenase subunit E" evidence="1">
    <location>
        <begin position="22"/>
        <end position="146"/>
    </location>
</feature>
<dbReference type="AlphaFoldDB" id="A0A848CI02"/>